<evidence type="ECO:0000256" key="8">
    <source>
        <dbReference type="RuleBase" id="RU000612"/>
    </source>
</evidence>
<dbReference type="PANTHER" id="PTHR11469:SF1">
    <property type="entry name" value="GLUCOSE-6-PHOSPHATE ISOMERASE"/>
    <property type="match status" value="1"/>
</dbReference>
<accession>A0A140D956</accession>
<evidence type="ECO:0000256" key="5">
    <source>
        <dbReference type="ARBA" id="ARBA00023152"/>
    </source>
</evidence>
<dbReference type="GO" id="GO:0004347">
    <property type="term" value="F:glucose-6-phosphate isomerase activity"/>
    <property type="evidence" value="ECO:0007669"/>
    <property type="project" value="UniProtKB-EC"/>
</dbReference>
<dbReference type="PRINTS" id="PR00662">
    <property type="entry name" value="G6PISOMERASE"/>
</dbReference>
<evidence type="ECO:0000256" key="7">
    <source>
        <dbReference type="ARBA" id="ARBA00029321"/>
    </source>
</evidence>
<evidence type="ECO:0000256" key="4">
    <source>
        <dbReference type="ARBA" id="ARBA00022432"/>
    </source>
</evidence>
<dbReference type="InterPro" id="IPR001672">
    <property type="entry name" value="G6P_Isomerase"/>
</dbReference>
<dbReference type="GO" id="GO:0097367">
    <property type="term" value="F:carbohydrate derivative binding"/>
    <property type="evidence" value="ECO:0007669"/>
    <property type="project" value="InterPro"/>
</dbReference>
<dbReference type="GO" id="GO:0048029">
    <property type="term" value="F:monosaccharide binding"/>
    <property type="evidence" value="ECO:0007669"/>
    <property type="project" value="TreeGrafter"/>
</dbReference>
<evidence type="ECO:0000313" key="9">
    <source>
        <dbReference type="EMBL" id="AMK09723.1"/>
    </source>
</evidence>
<evidence type="ECO:0000256" key="3">
    <source>
        <dbReference type="ARBA" id="ARBA00011952"/>
    </source>
</evidence>
<dbReference type="PROSITE" id="PS00765">
    <property type="entry name" value="P_GLUCOSE_ISOMERASE_1"/>
    <property type="match status" value="1"/>
</dbReference>
<evidence type="ECO:0000256" key="1">
    <source>
        <dbReference type="ARBA" id="ARBA00004926"/>
    </source>
</evidence>
<dbReference type="GO" id="GO:0006094">
    <property type="term" value="P:gluconeogenesis"/>
    <property type="evidence" value="ECO:0007669"/>
    <property type="project" value="UniProtKB-KW"/>
</dbReference>
<proteinExistence type="inferred from homology"/>
<keyword evidence="11" id="KW-1185">Reference proteome</keyword>
<reference evidence="9 11" key="1">
    <citation type="journal article" date="2016" name="Front. Microbiol.">
        <title>Genome Sequence of the Piezophilic, Mesophilic Sulfate-Reducing Bacterium Desulfovibrio indicus J2T.</title>
        <authorList>
            <person name="Cao J."/>
            <person name="Maignien L."/>
            <person name="Shao Z."/>
            <person name="Alain K."/>
            <person name="Jebbar M."/>
        </authorList>
    </citation>
    <scope>NUCLEOTIDE SEQUENCE [LARGE SCALE GENOMIC DNA]</scope>
    <source>
        <strain evidence="9 11">J2</strain>
    </source>
</reference>
<dbReference type="EMBL" id="CP014206">
    <property type="protein sequence ID" value="AMK09723.1"/>
    <property type="molecule type" value="Genomic_DNA"/>
</dbReference>
<dbReference type="PANTHER" id="PTHR11469">
    <property type="entry name" value="GLUCOSE-6-PHOSPHATE ISOMERASE"/>
    <property type="match status" value="1"/>
</dbReference>
<comment type="catalytic activity">
    <reaction evidence="7 8">
        <text>alpha-D-glucose 6-phosphate = beta-D-fructose 6-phosphate</text>
        <dbReference type="Rhea" id="RHEA:11816"/>
        <dbReference type="ChEBI" id="CHEBI:57634"/>
        <dbReference type="ChEBI" id="CHEBI:58225"/>
        <dbReference type="EC" id="5.3.1.9"/>
    </reaction>
</comment>
<dbReference type="CDD" id="cd05016">
    <property type="entry name" value="SIS_PGI_2"/>
    <property type="match status" value="1"/>
</dbReference>
<dbReference type="EC" id="5.3.1.9" evidence="3 8"/>
<dbReference type="RefSeq" id="WP_066799114.1">
    <property type="nucleotide sequence ID" value="NZ_CP014206.1"/>
</dbReference>
<evidence type="ECO:0000256" key="2">
    <source>
        <dbReference type="ARBA" id="ARBA00006604"/>
    </source>
</evidence>
<dbReference type="Proteomes" id="UP000295506">
    <property type="component" value="Unassembled WGS sequence"/>
</dbReference>
<dbReference type="AlphaFoldDB" id="A0A140D956"/>
<dbReference type="GO" id="GO:0005829">
    <property type="term" value="C:cytosol"/>
    <property type="evidence" value="ECO:0007669"/>
    <property type="project" value="TreeGrafter"/>
</dbReference>
<dbReference type="EMBL" id="SOBK01000021">
    <property type="protein sequence ID" value="TDT81346.1"/>
    <property type="molecule type" value="Genomic_DNA"/>
</dbReference>
<evidence type="ECO:0000313" key="12">
    <source>
        <dbReference type="Proteomes" id="UP000295506"/>
    </source>
</evidence>
<dbReference type="InterPro" id="IPR035476">
    <property type="entry name" value="SIS_PGI_1"/>
</dbReference>
<dbReference type="Proteomes" id="UP000055611">
    <property type="component" value="Chromosome"/>
</dbReference>
<dbReference type="PROSITE" id="PS51463">
    <property type="entry name" value="P_GLUCOSE_ISOMERASE_3"/>
    <property type="match status" value="1"/>
</dbReference>
<dbReference type="GO" id="GO:0051156">
    <property type="term" value="P:glucose 6-phosphate metabolic process"/>
    <property type="evidence" value="ECO:0007669"/>
    <property type="project" value="TreeGrafter"/>
</dbReference>
<name>A0A140D956_9BACT</name>
<dbReference type="InterPro" id="IPR046348">
    <property type="entry name" value="SIS_dom_sf"/>
</dbReference>
<dbReference type="Gene3D" id="3.40.50.10490">
    <property type="entry name" value="Glucose-6-phosphate isomerase like protein, domain 1"/>
    <property type="match status" value="2"/>
</dbReference>
<organism evidence="10 12">
    <name type="scientific">Pseudodesulfovibrio indicus</name>
    <dbReference type="NCBI Taxonomy" id="1716143"/>
    <lineage>
        <taxon>Bacteria</taxon>
        <taxon>Pseudomonadati</taxon>
        <taxon>Thermodesulfobacteriota</taxon>
        <taxon>Desulfovibrionia</taxon>
        <taxon>Desulfovibrionales</taxon>
        <taxon>Desulfovibrionaceae</taxon>
    </lineage>
</organism>
<comment type="pathway">
    <text evidence="1 8">Carbohydrate degradation; glycolysis; D-glyceraldehyde 3-phosphate and glycerone phosphate from D-glucose: step 2/4.</text>
</comment>
<evidence type="ECO:0000313" key="11">
    <source>
        <dbReference type="Proteomes" id="UP000055611"/>
    </source>
</evidence>
<dbReference type="SUPFAM" id="SSF53697">
    <property type="entry name" value="SIS domain"/>
    <property type="match status" value="1"/>
</dbReference>
<keyword evidence="5 8" id="KW-0324">Glycolysis</keyword>
<dbReference type="GO" id="GO:0006096">
    <property type="term" value="P:glycolytic process"/>
    <property type="evidence" value="ECO:0007669"/>
    <property type="project" value="UniProtKB-UniPathway"/>
</dbReference>
<comment type="similarity">
    <text evidence="2 8">Belongs to the GPI family.</text>
</comment>
<keyword evidence="4 8" id="KW-0312">Gluconeogenesis</keyword>
<dbReference type="OrthoDB" id="140919at2"/>
<evidence type="ECO:0000256" key="6">
    <source>
        <dbReference type="ARBA" id="ARBA00023235"/>
    </source>
</evidence>
<sequence>MADILDWTNADLNRLDMAAYEARADEMAARLKQETGAGRLPFLTMPYEAELKAQLADLEGFLKGFDHMLLLGIGGSALGARALQKAFHPGQDQPGHTGRSLWIADNVDAYALAAYMEKLPPEKTVVVTVSKSGGTIETVGQYFIVKEWMRGTLGDDWAKHMLLVTDEKQGFLRGEADGFGIRALPVPDNLGGRYSVLSAVGLIPALFLGMDTDALMAGAREVTAALADPGLDGGKLAAQSAFRLAAWGAALMDKGFAEMIFFTYIPLWASFGDWFAQLWAESLGKEGRGSQPVPAVGVTDQHSVNQMFMDGLRNKACLFLTCPNLPAGPKFPSDLPDQFAYVRGKDFGELIQAEGLGTRMALSESGVPLVEIRLGADSPRQAGKLIGLLGAATILTGWLMGINPLDQPAVELGKRLAKARMNADGLEKEKADLNGFLTADRDLREF</sequence>
<protein>
    <recommendedName>
        <fullName evidence="3 8">Glucose-6-phosphate isomerase</fullName>
        <ecNumber evidence="3 8">5.3.1.9</ecNumber>
    </recommendedName>
</protein>
<keyword evidence="6 8" id="KW-0413">Isomerase</keyword>
<evidence type="ECO:0000313" key="10">
    <source>
        <dbReference type="EMBL" id="TDT81346.1"/>
    </source>
</evidence>
<dbReference type="InterPro" id="IPR035482">
    <property type="entry name" value="SIS_PGI_2"/>
</dbReference>
<dbReference type="Pfam" id="PF00342">
    <property type="entry name" value="PGI"/>
    <property type="match status" value="1"/>
</dbReference>
<gene>
    <name evidence="9" type="ORF">AWY79_00680</name>
    <name evidence="10" type="ORF">EDC59_12112</name>
</gene>
<dbReference type="KEGG" id="dej:AWY79_00680"/>
<dbReference type="InterPro" id="IPR018189">
    <property type="entry name" value="Phosphoglucose_isomerase_CS"/>
</dbReference>
<reference evidence="10 12" key="2">
    <citation type="submission" date="2019-03" db="EMBL/GenBank/DDBJ databases">
        <title>Genomic Encyclopedia of Type Strains, Phase IV (KMG-IV): sequencing the most valuable type-strain genomes for metagenomic binning, comparative biology and taxonomic classification.</title>
        <authorList>
            <person name="Goeker M."/>
        </authorList>
    </citation>
    <scope>NUCLEOTIDE SEQUENCE [LARGE SCALE GENOMIC DNA]</scope>
    <source>
        <strain evidence="10 12">DSM 101483</strain>
    </source>
</reference>
<dbReference type="CDD" id="cd05015">
    <property type="entry name" value="SIS_PGI_1"/>
    <property type="match status" value="1"/>
</dbReference>